<dbReference type="RefSeq" id="WP_344101818.1">
    <property type="nucleotide sequence ID" value="NZ_BAAANL010000003.1"/>
</dbReference>
<keyword evidence="2" id="KW-0732">Signal</keyword>
<evidence type="ECO:0000313" key="3">
    <source>
        <dbReference type="EMBL" id="GAA1860948.1"/>
    </source>
</evidence>
<evidence type="ECO:0008006" key="5">
    <source>
        <dbReference type="Google" id="ProtNLM"/>
    </source>
</evidence>
<accession>A0ABN2NC19</accession>
<feature type="signal peptide" evidence="2">
    <location>
        <begin position="1"/>
        <end position="24"/>
    </location>
</feature>
<proteinExistence type="predicted"/>
<dbReference type="EMBL" id="BAAANL010000003">
    <property type="protein sequence ID" value="GAA1860948.1"/>
    <property type="molecule type" value="Genomic_DNA"/>
</dbReference>
<name>A0ABN2NC19_9MICO</name>
<dbReference type="Proteomes" id="UP001501094">
    <property type="component" value="Unassembled WGS sequence"/>
</dbReference>
<sequence>MLKRRLILVAALLVAQAVSTPAVAGTMQADSGVVCIEKDLTCTDWVTTPGAPSDPGSTTGGDGPADGDPAPVNNERPRCTGVTESGQEISGTPTGPADPQPGPDSPFWAGHEPGDGAIYMCEGGGIDNQFAGVPMTGYYWAADAPEVTPPDPAVLAQQAIDSMQFEPVDIGIAPYDDGESIGLVGLPIWLWVANGGDATGPLTSTANVGDWSVTATARLDRIEYDMGDGEVVTCHGPGTPYDESYGNTPSPDCGYDAGYQTDGKKTVTATQFFTVTWQGIGDGGTIPVELPSSSTEITIGEMQVLSQ</sequence>
<feature type="region of interest" description="Disordered" evidence="1">
    <location>
        <begin position="46"/>
        <end position="114"/>
    </location>
</feature>
<organism evidence="3 4">
    <name type="scientific">Myceligenerans crystallogenes</name>
    <dbReference type="NCBI Taxonomy" id="316335"/>
    <lineage>
        <taxon>Bacteria</taxon>
        <taxon>Bacillati</taxon>
        <taxon>Actinomycetota</taxon>
        <taxon>Actinomycetes</taxon>
        <taxon>Micrococcales</taxon>
        <taxon>Promicromonosporaceae</taxon>
        <taxon>Myceligenerans</taxon>
    </lineage>
</organism>
<reference evidence="3 4" key="1">
    <citation type="journal article" date="2019" name="Int. J. Syst. Evol. Microbiol.">
        <title>The Global Catalogue of Microorganisms (GCM) 10K type strain sequencing project: providing services to taxonomists for standard genome sequencing and annotation.</title>
        <authorList>
            <consortium name="The Broad Institute Genomics Platform"/>
            <consortium name="The Broad Institute Genome Sequencing Center for Infectious Disease"/>
            <person name="Wu L."/>
            <person name="Ma J."/>
        </authorList>
    </citation>
    <scope>NUCLEOTIDE SEQUENCE [LARGE SCALE GENOMIC DNA]</scope>
    <source>
        <strain evidence="3 4">JCM 14326</strain>
    </source>
</reference>
<protein>
    <recommendedName>
        <fullName evidence="5">ATP/GTP-binding protein</fullName>
    </recommendedName>
</protein>
<comment type="caution">
    <text evidence="3">The sequence shown here is derived from an EMBL/GenBank/DDBJ whole genome shotgun (WGS) entry which is preliminary data.</text>
</comment>
<feature type="chain" id="PRO_5045705897" description="ATP/GTP-binding protein" evidence="2">
    <location>
        <begin position="25"/>
        <end position="307"/>
    </location>
</feature>
<feature type="compositionally biased region" description="Polar residues" evidence="1">
    <location>
        <begin position="82"/>
        <end position="93"/>
    </location>
</feature>
<evidence type="ECO:0000313" key="4">
    <source>
        <dbReference type="Proteomes" id="UP001501094"/>
    </source>
</evidence>
<gene>
    <name evidence="3" type="ORF">GCM10009751_18250</name>
</gene>
<evidence type="ECO:0000256" key="1">
    <source>
        <dbReference type="SAM" id="MobiDB-lite"/>
    </source>
</evidence>
<keyword evidence="4" id="KW-1185">Reference proteome</keyword>
<evidence type="ECO:0000256" key="2">
    <source>
        <dbReference type="SAM" id="SignalP"/>
    </source>
</evidence>